<evidence type="ECO:0000313" key="2">
    <source>
        <dbReference type="EMBL" id="RZC48091.1"/>
    </source>
</evidence>
<dbReference type="Proteomes" id="UP000316621">
    <property type="component" value="Chromosome 1"/>
</dbReference>
<organism evidence="2 3">
    <name type="scientific">Papaver somniferum</name>
    <name type="common">Opium poppy</name>
    <dbReference type="NCBI Taxonomy" id="3469"/>
    <lineage>
        <taxon>Eukaryota</taxon>
        <taxon>Viridiplantae</taxon>
        <taxon>Streptophyta</taxon>
        <taxon>Embryophyta</taxon>
        <taxon>Tracheophyta</taxon>
        <taxon>Spermatophyta</taxon>
        <taxon>Magnoliopsida</taxon>
        <taxon>Ranunculales</taxon>
        <taxon>Papaveraceae</taxon>
        <taxon>Papaveroideae</taxon>
        <taxon>Papaver</taxon>
    </lineage>
</organism>
<protein>
    <recommendedName>
        <fullName evidence="1">Argonaute linker 2 domain-containing protein</fullName>
    </recommendedName>
</protein>
<evidence type="ECO:0000259" key="1">
    <source>
        <dbReference type="Pfam" id="PF16488"/>
    </source>
</evidence>
<dbReference type="InterPro" id="IPR032472">
    <property type="entry name" value="ArgoL2"/>
</dbReference>
<keyword evidence="3" id="KW-1185">Reference proteome</keyword>
<feature type="domain" description="Argonaute linker 2" evidence="1">
    <location>
        <begin position="71"/>
        <end position="114"/>
    </location>
</feature>
<dbReference type="InterPro" id="IPR036085">
    <property type="entry name" value="PAZ_dom_sf"/>
</dbReference>
<proteinExistence type="predicted"/>
<dbReference type="STRING" id="3469.A0A4Y7IK37"/>
<dbReference type="EMBL" id="CM010715">
    <property type="protein sequence ID" value="RZC48091.1"/>
    <property type="molecule type" value="Genomic_DNA"/>
</dbReference>
<reference evidence="2 3" key="1">
    <citation type="journal article" date="2018" name="Science">
        <title>The opium poppy genome and morphinan production.</title>
        <authorList>
            <person name="Guo L."/>
            <person name="Winzer T."/>
            <person name="Yang X."/>
            <person name="Li Y."/>
            <person name="Ning Z."/>
            <person name="He Z."/>
            <person name="Teodor R."/>
            <person name="Lu Y."/>
            <person name="Bowser T.A."/>
            <person name="Graham I.A."/>
            <person name="Ye K."/>
        </authorList>
    </citation>
    <scope>NUCLEOTIDE SEQUENCE [LARGE SCALE GENOMIC DNA]</scope>
    <source>
        <strain evidence="3">cv. HN1</strain>
        <tissue evidence="2">Leaves</tissue>
    </source>
</reference>
<dbReference type="SUPFAM" id="SSF101690">
    <property type="entry name" value="PAZ domain"/>
    <property type="match status" value="1"/>
</dbReference>
<evidence type="ECO:0000313" key="3">
    <source>
        <dbReference type="Proteomes" id="UP000316621"/>
    </source>
</evidence>
<dbReference type="Gramene" id="RZC48091">
    <property type="protein sequence ID" value="RZC48091"/>
    <property type="gene ID" value="C5167_041057"/>
</dbReference>
<gene>
    <name evidence="2" type="ORF">C5167_041057</name>
</gene>
<dbReference type="PANTHER" id="PTHR22891">
    <property type="entry name" value="EUKARYOTIC TRANSLATION INITIATION FACTOR 2C"/>
    <property type="match status" value="1"/>
</dbReference>
<accession>A0A4Y7IK37</accession>
<name>A0A4Y7IK37_PAPSO</name>
<dbReference type="Pfam" id="PF16488">
    <property type="entry name" value="ArgoL2"/>
    <property type="match status" value="1"/>
</dbReference>
<sequence length="155" mass="18016">MVEASFHYFGWVVISMNKGSSREGFGLHIKKALRGVKVEVCKIVEGQRYSKRLDERQITSLLKVTCGRPRERVKDIMQNVRHNAYYEDPFAKKSGIKTSDKLAQVGARILPSPWDQFDTMYLSDNESYVMYPRPHFLDECEYSIKIPMMNDQRGT</sequence>
<dbReference type="AlphaFoldDB" id="A0A4Y7IK37"/>